<dbReference type="OrthoDB" id="4760165at2"/>
<dbReference type="InterPro" id="IPR016516">
    <property type="entry name" value="UCP07580"/>
</dbReference>
<name>A0A919D972_9GAMM</name>
<evidence type="ECO:0000313" key="4">
    <source>
        <dbReference type="Proteomes" id="UP000636453"/>
    </source>
</evidence>
<dbReference type="Proteomes" id="UP000636453">
    <property type="component" value="Unassembled WGS sequence"/>
</dbReference>
<keyword evidence="2" id="KW-1133">Transmembrane helix</keyword>
<feature type="region of interest" description="Disordered" evidence="1">
    <location>
        <begin position="265"/>
        <end position="288"/>
    </location>
</feature>
<evidence type="ECO:0008006" key="5">
    <source>
        <dbReference type="Google" id="ProtNLM"/>
    </source>
</evidence>
<proteinExistence type="predicted"/>
<keyword evidence="4" id="KW-1185">Reference proteome</keyword>
<keyword evidence="2" id="KW-0812">Transmembrane</keyword>
<dbReference type="Pfam" id="PF10118">
    <property type="entry name" value="Metal_hydrol"/>
    <property type="match status" value="1"/>
</dbReference>
<dbReference type="RefSeq" id="WP_146472787.1">
    <property type="nucleotide sequence ID" value="NZ_BNCF01000001.1"/>
</dbReference>
<organism evidence="3 4">
    <name type="scientific">Vulcaniibacterium thermophilum</name>
    <dbReference type="NCBI Taxonomy" id="1169913"/>
    <lineage>
        <taxon>Bacteria</taxon>
        <taxon>Pseudomonadati</taxon>
        <taxon>Pseudomonadota</taxon>
        <taxon>Gammaproteobacteria</taxon>
        <taxon>Lysobacterales</taxon>
        <taxon>Lysobacteraceae</taxon>
        <taxon>Vulcaniibacterium</taxon>
    </lineage>
</organism>
<evidence type="ECO:0000256" key="1">
    <source>
        <dbReference type="SAM" id="MobiDB-lite"/>
    </source>
</evidence>
<reference evidence="3" key="1">
    <citation type="journal article" date="2014" name="Int. J. Syst. Evol. Microbiol.">
        <title>Complete genome sequence of Corynebacterium casei LMG S-19264T (=DSM 44701T), isolated from a smear-ripened cheese.</title>
        <authorList>
            <consortium name="US DOE Joint Genome Institute (JGI-PGF)"/>
            <person name="Walter F."/>
            <person name="Albersmeier A."/>
            <person name="Kalinowski J."/>
            <person name="Ruckert C."/>
        </authorList>
    </citation>
    <scope>NUCLEOTIDE SEQUENCE</scope>
    <source>
        <strain evidence="3">KCTC 32020</strain>
    </source>
</reference>
<dbReference type="PIRSF" id="PIRSF007580">
    <property type="entry name" value="UCP07580"/>
    <property type="match status" value="1"/>
</dbReference>
<keyword evidence="2" id="KW-0472">Membrane</keyword>
<comment type="caution">
    <text evidence="3">The sequence shown here is derived from an EMBL/GenBank/DDBJ whole genome shotgun (WGS) entry which is preliminary data.</text>
</comment>
<evidence type="ECO:0000313" key="3">
    <source>
        <dbReference type="EMBL" id="GHE26157.1"/>
    </source>
</evidence>
<dbReference type="EMBL" id="BNCF01000001">
    <property type="protein sequence ID" value="GHE26157.1"/>
    <property type="molecule type" value="Genomic_DNA"/>
</dbReference>
<evidence type="ECO:0000256" key="2">
    <source>
        <dbReference type="SAM" id="Phobius"/>
    </source>
</evidence>
<sequence>MTTVVPRRFLPDLPLEIPRHWLPGDPVVSSILNTYTVLVPANEAFYIRTLKACLPRLPAPLREQAVAFIHQEAQHGVAHKRYWRNLDAQGYRYRGFERAIDRLVFRVMDRIAPLALRLSLVSCVEHINAYLGHEFLRQRILERAHPDMRVLMEWHFAEEIEHKAVAYDVLNTVSRSWLLRALGCALTASLFYTVMSFGMLRFLAQDGLLFRRATWRALWRHLGPGHGMAARTLRHLAAYLRPGFHPAQLDDAALAHEVIARATRAQPPQVVPTPRAALADDPTQADAA</sequence>
<dbReference type="PANTHER" id="PTHR39456">
    <property type="entry name" value="METAL-DEPENDENT HYDROLASE"/>
    <property type="match status" value="1"/>
</dbReference>
<gene>
    <name evidence="3" type="ORF">GCM10007167_04080</name>
</gene>
<accession>A0A919D972</accession>
<protein>
    <recommendedName>
        <fullName evidence="5">Metal-dependent hydrolase</fullName>
    </recommendedName>
</protein>
<dbReference type="PANTHER" id="PTHR39456:SF1">
    <property type="entry name" value="METAL-DEPENDENT HYDROLASE"/>
    <property type="match status" value="1"/>
</dbReference>
<reference evidence="3" key="2">
    <citation type="submission" date="2020-09" db="EMBL/GenBank/DDBJ databases">
        <authorList>
            <person name="Sun Q."/>
            <person name="Kim S."/>
        </authorList>
    </citation>
    <scope>NUCLEOTIDE SEQUENCE</scope>
    <source>
        <strain evidence="3">KCTC 32020</strain>
    </source>
</reference>
<feature type="transmembrane region" description="Helical" evidence="2">
    <location>
        <begin position="177"/>
        <end position="203"/>
    </location>
</feature>
<dbReference type="AlphaFoldDB" id="A0A919D972"/>